<name>A0A813KMV3_POLGL</name>
<gene>
    <name evidence="2" type="ORF">PGLA2088_LOCUS34403</name>
</gene>
<dbReference type="Proteomes" id="UP000626109">
    <property type="component" value="Unassembled WGS sequence"/>
</dbReference>
<accession>A0A813KMV3</accession>
<comment type="caution">
    <text evidence="2">The sequence shown here is derived from an EMBL/GenBank/DDBJ whole genome shotgun (WGS) entry which is preliminary data.</text>
</comment>
<organism evidence="2 3">
    <name type="scientific">Polarella glacialis</name>
    <name type="common">Dinoflagellate</name>
    <dbReference type="NCBI Taxonomy" id="89957"/>
    <lineage>
        <taxon>Eukaryota</taxon>
        <taxon>Sar</taxon>
        <taxon>Alveolata</taxon>
        <taxon>Dinophyceae</taxon>
        <taxon>Suessiales</taxon>
        <taxon>Suessiaceae</taxon>
        <taxon>Polarella</taxon>
    </lineage>
</organism>
<dbReference type="AlphaFoldDB" id="A0A813KMV3"/>
<sequence>MVLCTNVPPGMLGELAKLGCQEFIKAKTFLGGQQWSALTTLAKQEDSPSSQESSSSSGSTLCQRAISDPARHQKLPTDTKDIQRLLCWVWTDGAVPDRFIETKCFVDAWNILQVELVGTVVVKLPNRRQLAKMKAIEAQQEVRDRSQWAGETEFGTLCLDGRKMSEGRYKEHLLNSAFASQGKEFYLNSVDMGPVKKDSQNTAESVEATCFNNPEAKFRLRRCNQHGQTEHEHSGDDAIVGEAPRHGHAGLRLSLMRWAGRPPCQGHHGFEASHDESQTADQILLQPVSSSQLYPQVGQQKGCKDHSVVLGRTVHPKLYLRIRNTRNYPLYYCVKRAYELNYAAAAYFSSSVSREECGEHRHFSAMKAITVQQRVRFMDECKIFRHSLRPAMVKLRKLDSTKIMFSQVSCCTWWTFGGRFLTTGLRFGPSTVAHL</sequence>
<evidence type="ECO:0000313" key="2">
    <source>
        <dbReference type="EMBL" id="CAE8707103.1"/>
    </source>
</evidence>
<feature type="region of interest" description="Disordered" evidence="1">
    <location>
        <begin position="41"/>
        <end position="62"/>
    </location>
</feature>
<protein>
    <submittedName>
        <fullName evidence="2">Uncharacterized protein</fullName>
    </submittedName>
</protein>
<evidence type="ECO:0000256" key="1">
    <source>
        <dbReference type="SAM" id="MobiDB-lite"/>
    </source>
</evidence>
<evidence type="ECO:0000313" key="3">
    <source>
        <dbReference type="Proteomes" id="UP000626109"/>
    </source>
</evidence>
<reference evidence="2" key="1">
    <citation type="submission" date="2021-02" db="EMBL/GenBank/DDBJ databases">
        <authorList>
            <person name="Dougan E. K."/>
            <person name="Rhodes N."/>
            <person name="Thang M."/>
            <person name="Chan C."/>
        </authorList>
    </citation>
    <scope>NUCLEOTIDE SEQUENCE</scope>
</reference>
<proteinExistence type="predicted"/>
<dbReference type="EMBL" id="CAJNNW010031325">
    <property type="protein sequence ID" value="CAE8707103.1"/>
    <property type="molecule type" value="Genomic_DNA"/>
</dbReference>
<feature type="compositionally biased region" description="Low complexity" evidence="1">
    <location>
        <begin position="47"/>
        <end position="59"/>
    </location>
</feature>